<dbReference type="Proteomes" id="UP000431901">
    <property type="component" value="Unassembled WGS sequence"/>
</dbReference>
<dbReference type="AlphaFoldDB" id="A0A6I4W5K9"/>
<evidence type="ECO:0000313" key="6">
    <source>
        <dbReference type="Proteomes" id="UP000431901"/>
    </source>
</evidence>
<dbReference type="EC" id="2.3.1.-" evidence="4"/>
<proteinExistence type="inferred from homology"/>
<dbReference type="SUPFAM" id="SSF110710">
    <property type="entry name" value="TTHA0583/YokD-like"/>
    <property type="match status" value="1"/>
</dbReference>
<dbReference type="InterPro" id="IPR003679">
    <property type="entry name" value="Amioglycoside_AcTrfase"/>
</dbReference>
<dbReference type="Pfam" id="PF02522">
    <property type="entry name" value="Antibiotic_NAT"/>
    <property type="match status" value="1"/>
</dbReference>
<evidence type="ECO:0000256" key="4">
    <source>
        <dbReference type="RuleBase" id="RU365031"/>
    </source>
</evidence>
<sequence>MRRTMTVAPQQLTDAITELGLDGRAVMVHASLRSFGTRVEADALLDAFLARGCTVLVPAFTEPQFGVAPPPGMRPARNAVDYDAPSGPDTDAIYDVACGVVNDGMGALPARLVRRAGARRGDHPLNSFAALGPRADDLARVQTPADVYAPIRALADEDGAVLLIGVGLDRMTALHHAEERAGRRLLVRWARRPDGAVGTVETGSCSDGFPRLEPRLGPLARTTTVGASRWRAFPVRAALDAAEAAMTDDPEITRCAAEGCARCADAIAGGPVAMN</sequence>
<protein>
    <recommendedName>
        <fullName evidence="4">Aminoglycoside N(3)-acetyltransferase</fullName>
        <ecNumber evidence="4">2.3.1.-</ecNumber>
    </recommendedName>
</protein>
<evidence type="ECO:0000256" key="1">
    <source>
        <dbReference type="ARBA" id="ARBA00006383"/>
    </source>
</evidence>
<keyword evidence="6" id="KW-1185">Reference proteome</keyword>
<comment type="catalytic activity">
    <reaction evidence="4">
        <text>a 2-deoxystreptamine antibiotic + acetyl-CoA = an N(3)-acetyl-2-deoxystreptamine antibiotic + CoA + H(+)</text>
        <dbReference type="Rhea" id="RHEA:12665"/>
        <dbReference type="ChEBI" id="CHEBI:15378"/>
        <dbReference type="ChEBI" id="CHEBI:57287"/>
        <dbReference type="ChEBI" id="CHEBI:57288"/>
        <dbReference type="ChEBI" id="CHEBI:57921"/>
        <dbReference type="ChEBI" id="CHEBI:77452"/>
        <dbReference type="EC" id="2.3.1.81"/>
    </reaction>
</comment>
<evidence type="ECO:0000313" key="5">
    <source>
        <dbReference type="EMBL" id="MXQ64040.1"/>
    </source>
</evidence>
<dbReference type="InterPro" id="IPR028345">
    <property type="entry name" value="Antibiotic_NAT-like"/>
</dbReference>
<comment type="similarity">
    <text evidence="1 4">Belongs to the antibiotic N-acetyltransferase family.</text>
</comment>
<keyword evidence="3 4" id="KW-0012">Acyltransferase</keyword>
<dbReference type="PANTHER" id="PTHR11104:SF0">
    <property type="entry name" value="SPBETA PROPHAGE-DERIVED AMINOGLYCOSIDE N(3')-ACETYLTRANSFERASE-LIKE PROTEIN YOKD"/>
    <property type="match status" value="1"/>
</dbReference>
<accession>A0A6I4W5K9</accession>
<dbReference type="OrthoDB" id="7330654at2"/>
<gene>
    <name evidence="5" type="ORF">GQ466_08325</name>
</gene>
<keyword evidence="4" id="KW-0046">Antibiotic resistance</keyword>
<comment type="caution">
    <text evidence="5">The sequence shown here is derived from an EMBL/GenBank/DDBJ whole genome shotgun (WGS) entry which is preliminary data.</text>
</comment>
<evidence type="ECO:0000256" key="2">
    <source>
        <dbReference type="ARBA" id="ARBA00022679"/>
    </source>
</evidence>
<reference evidence="5 6" key="1">
    <citation type="submission" date="2019-12" db="EMBL/GenBank/DDBJ databases">
        <title>Nocardia macrotermitis sp. nov. and Nocardia aurantia sp. nov., isolated from the gut of the fungus growing-termite Macrotermes natalensis.</title>
        <authorList>
            <person name="Christine B."/>
            <person name="Rene B."/>
        </authorList>
    </citation>
    <scope>NUCLEOTIDE SEQUENCE [LARGE SCALE GENOMIC DNA]</scope>
    <source>
        <strain evidence="5 6">DSM 102126</strain>
    </source>
</reference>
<dbReference type="GO" id="GO:0046677">
    <property type="term" value="P:response to antibiotic"/>
    <property type="evidence" value="ECO:0007669"/>
    <property type="project" value="UniProtKB-KW"/>
</dbReference>
<keyword evidence="2 4" id="KW-0808">Transferase</keyword>
<dbReference type="EMBL" id="WUTW01000001">
    <property type="protein sequence ID" value="MXQ64040.1"/>
    <property type="molecule type" value="Genomic_DNA"/>
</dbReference>
<name>A0A6I4W5K9_9ACTN</name>
<dbReference type="PANTHER" id="PTHR11104">
    <property type="entry name" value="AMINOGLYCOSIDE N3-ACETYLTRANSFERASE"/>
    <property type="match status" value="1"/>
</dbReference>
<dbReference type="GO" id="GO:0046353">
    <property type="term" value="F:aminoglycoside 3-N-acetyltransferase activity"/>
    <property type="evidence" value="ECO:0007669"/>
    <property type="project" value="UniProtKB-EC"/>
</dbReference>
<organism evidence="5 6">
    <name type="scientific">Actinomadura rayongensis</name>
    <dbReference type="NCBI Taxonomy" id="1429076"/>
    <lineage>
        <taxon>Bacteria</taxon>
        <taxon>Bacillati</taxon>
        <taxon>Actinomycetota</taxon>
        <taxon>Actinomycetes</taxon>
        <taxon>Streptosporangiales</taxon>
        <taxon>Thermomonosporaceae</taxon>
        <taxon>Actinomadura</taxon>
    </lineage>
</organism>
<evidence type="ECO:0000256" key="3">
    <source>
        <dbReference type="ARBA" id="ARBA00023315"/>
    </source>
</evidence>